<dbReference type="PANTHER" id="PTHR10963">
    <property type="entry name" value="GLYCOSYL HYDROLASE-RELATED"/>
    <property type="match status" value="1"/>
</dbReference>
<protein>
    <submittedName>
        <fullName evidence="5">Family 16 glycosylhydrolase</fullName>
    </submittedName>
</protein>
<dbReference type="InterPro" id="IPR000757">
    <property type="entry name" value="Beta-glucanase-like"/>
</dbReference>
<accession>A0ABW7H3J6</accession>
<dbReference type="Proteomes" id="UP001606303">
    <property type="component" value="Unassembled WGS sequence"/>
</dbReference>
<feature type="signal peptide" evidence="3">
    <location>
        <begin position="1"/>
        <end position="34"/>
    </location>
</feature>
<gene>
    <name evidence="5" type="ORF">ACG01O_17715</name>
</gene>
<keyword evidence="3" id="KW-0732">Signal</keyword>
<proteinExistence type="inferred from homology"/>
<evidence type="ECO:0000256" key="3">
    <source>
        <dbReference type="SAM" id="SignalP"/>
    </source>
</evidence>
<keyword evidence="6" id="KW-1185">Reference proteome</keyword>
<sequence length="322" mass="34220">MPKITPAPSPWRHLLPAVAAVLTACGGGGGSATAAPTPAPAPAPTPAPTPAPAPAPTPAPAPAPTPAPAPSTWTLVWSDEFDDPAGTVPKAANWNYDLGNKEVNGWGNHEYQYYTSNARNAQTDGAGMLVITAEKTANPGPCWNDKPCEYTSARIHTNNKVAFTYGKVEARMKLPTGKGVWPAFWALGTDLATAGWPKSGEIDIMEFVPQTPNTTYGTLHGPGYSGAQGIGKPVDLGAPVINDFHTYTIIKRPNEIVWYVDGKEYHRLTPALLPAGGTWVFEKPFFVILNLAIGGDWPGAPDATTPATSQMKVDWVRIYKEN</sequence>
<dbReference type="RefSeq" id="WP_394386650.1">
    <property type="nucleotide sequence ID" value="NZ_JBIGIB010000005.1"/>
</dbReference>
<dbReference type="InterPro" id="IPR013320">
    <property type="entry name" value="ConA-like_dom_sf"/>
</dbReference>
<comment type="similarity">
    <text evidence="1">Belongs to the glycosyl hydrolase 16 family.</text>
</comment>
<evidence type="ECO:0000256" key="1">
    <source>
        <dbReference type="ARBA" id="ARBA00006865"/>
    </source>
</evidence>
<feature type="region of interest" description="Disordered" evidence="2">
    <location>
        <begin position="27"/>
        <end position="73"/>
    </location>
</feature>
<name>A0ABW7H3J6_9BURK</name>
<dbReference type="Gene3D" id="2.60.120.200">
    <property type="match status" value="1"/>
</dbReference>
<dbReference type="InterPro" id="IPR050546">
    <property type="entry name" value="Glycosyl_Hydrlase_16"/>
</dbReference>
<reference evidence="5 6" key="1">
    <citation type="submission" date="2024-08" db="EMBL/GenBank/DDBJ databases">
        <authorList>
            <person name="Lu H."/>
        </authorList>
    </citation>
    <scope>NUCLEOTIDE SEQUENCE [LARGE SCALE GENOMIC DNA]</scope>
    <source>
        <strain evidence="5 6">BYS87W</strain>
    </source>
</reference>
<evidence type="ECO:0000313" key="6">
    <source>
        <dbReference type="Proteomes" id="UP001606303"/>
    </source>
</evidence>
<evidence type="ECO:0000313" key="5">
    <source>
        <dbReference type="EMBL" id="MFG6468465.1"/>
    </source>
</evidence>
<evidence type="ECO:0000256" key="2">
    <source>
        <dbReference type="SAM" id="MobiDB-lite"/>
    </source>
</evidence>
<organism evidence="5 6">
    <name type="scientific">Pelomonas baiyunensis</name>
    <dbReference type="NCBI Taxonomy" id="3299026"/>
    <lineage>
        <taxon>Bacteria</taxon>
        <taxon>Pseudomonadati</taxon>
        <taxon>Pseudomonadota</taxon>
        <taxon>Betaproteobacteria</taxon>
        <taxon>Burkholderiales</taxon>
        <taxon>Sphaerotilaceae</taxon>
        <taxon>Roseateles</taxon>
    </lineage>
</organism>
<dbReference type="CDD" id="cd08023">
    <property type="entry name" value="GH16_laminarinase_like"/>
    <property type="match status" value="1"/>
</dbReference>
<dbReference type="PROSITE" id="PS51257">
    <property type="entry name" value="PROKAR_LIPOPROTEIN"/>
    <property type="match status" value="1"/>
</dbReference>
<dbReference type="PROSITE" id="PS51762">
    <property type="entry name" value="GH16_2"/>
    <property type="match status" value="1"/>
</dbReference>
<feature type="chain" id="PRO_5045380683" evidence="3">
    <location>
        <begin position="35"/>
        <end position="322"/>
    </location>
</feature>
<feature type="compositionally biased region" description="Pro residues" evidence="2">
    <location>
        <begin position="37"/>
        <end position="69"/>
    </location>
</feature>
<evidence type="ECO:0000259" key="4">
    <source>
        <dbReference type="PROSITE" id="PS51762"/>
    </source>
</evidence>
<dbReference type="Pfam" id="PF00722">
    <property type="entry name" value="Glyco_hydro_16"/>
    <property type="match status" value="1"/>
</dbReference>
<dbReference type="SUPFAM" id="SSF49899">
    <property type="entry name" value="Concanavalin A-like lectins/glucanases"/>
    <property type="match status" value="1"/>
</dbReference>
<dbReference type="PANTHER" id="PTHR10963:SF55">
    <property type="entry name" value="GLYCOSIDE HYDROLASE FAMILY 16 PROTEIN"/>
    <property type="match status" value="1"/>
</dbReference>
<comment type="caution">
    <text evidence="5">The sequence shown here is derived from an EMBL/GenBank/DDBJ whole genome shotgun (WGS) entry which is preliminary data.</text>
</comment>
<dbReference type="EMBL" id="JBIGIB010000005">
    <property type="protein sequence ID" value="MFG6468465.1"/>
    <property type="molecule type" value="Genomic_DNA"/>
</dbReference>
<feature type="domain" description="GH16" evidence="4">
    <location>
        <begin position="56"/>
        <end position="322"/>
    </location>
</feature>